<evidence type="ECO:0000313" key="2">
    <source>
        <dbReference type="EMBL" id="KAL3795856.1"/>
    </source>
</evidence>
<keyword evidence="3" id="KW-1185">Reference proteome</keyword>
<accession>A0ABD3Q887</accession>
<dbReference type="Proteomes" id="UP001530400">
    <property type="component" value="Unassembled WGS sequence"/>
</dbReference>
<evidence type="ECO:0000313" key="3">
    <source>
        <dbReference type="Proteomes" id="UP001530400"/>
    </source>
</evidence>
<reference evidence="2 3" key="1">
    <citation type="submission" date="2024-10" db="EMBL/GenBank/DDBJ databases">
        <title>Updated reference genomes for cyclostephanoid diatoms.</title>
        <authorList>
            <person name="Roberts W.R."/>
            <person name="Alverson A.J."/>
        </authorList>
    </citation>
    <scope>NUCLEOTIDE SEQUENCE [LARGE SCALE GENOMIC DNA]</scope>
    <source>
        <strain evidence="2 3">AJA010-31</strain>
    </source>
</reference>
<keyword evidence="1" id="KW-0732">Signal</keyword>
<feature type="signal peptide" evidence="1">
    <location>
        <begin position="1"/>
        <end position="24"/>
    </location>
</feature>
<comment type="caution">
    <text evidence="2">The sequence shown here is derived from an EMBL/GenBank/DDBJ whole genome shotgun (WGS) entry which is preliminary data.</text>
</comment>
<evidence type="ECO:0000256" key="1">
    <source>
        <dbReference type="SAM" id="SignalP"/>
    </source>
</evidence>
<sequence>MNRMTNNLINIFVFLAVAMQPSFAFVPRARVLTRDAFYSTKANVLQEKTSMTTLNLIGQVTKTSQPAPTPVGKTLLDFFSLPDSAPLILRGSKNNQIVEITNPDASLVKAYEERCTEVNAQSPSSDDKFFDVTTSGVDFPGLKVMTVATIGVNIYLCKKGLPNYQFVLIKDSTYAVGNSIFVWFFNKVTGKDKNKEDEGATTQSLNTIRTVPVGDDIAFEADAYLRVKVKFPSFLMKVIPNGEEKTEETGGVSLRKVLEADLPYALDKFRQEYVQWLKSS</sequence>
<protein>
    <submittedName>
        <fullName evidence="2">Uncharacterized protein</fullName>
    </submittedName>
</protein>
<name>A0ABD3Q887_9STRA</name>
<organism evidence="2 3">
    <name type="scientific">Cyclotella atomus</name>
    <dbReference type="NCBI Taxonomy" id="382360"/>
    <lineage>
        <taxon>Eukaryota</taxon>
        <taxon>Sar</taxon>
        <taxon>Stramenopiles</taxon>
        <taxon>Ochrophyta</taxon>
        <taxon>Bacillariophyta</taxon>
        <taxon>Coscinodiscophyceae</taxon>
        <taxon>Thalassiosirophycidae</taxon>
        <taxon>Stephanodiscales</taxon>
        <taxon>Stephanodiscaceae</taxon>
        <taxon>Cyclotella</taxon>
    </lineage>
</organism>
<dbReference type="EMBL" id="JALLPJ020000309">
    <property type="protein sequence ID" value="KAL3795856.1"/>
    <property type="molecule type" value="Genomic_DNA"/>
</dbReference>
<proteinExistence type="predicted"/>
<feature type="chain" id="PRO_5044809096" evidence="1">
    <location>
        <begin position="25"/>
        <end position="280"/>
    </location>
</feature>
<dbReference type="AlphaFoldDB" id="A0ABD3Q887"/>
<gene>
    <name evidence="2" type="ORF">ACHAWO_010148</name>
</gene>